<feature type="transmembrane region" description="Helical" evidence="1">
    <location>
        <begin position="12"/>
        <end position="33"/>
    </location>
</feature>
<evidence type="ECO:0000313" key="3">
    <source>
        <dbReference type="Proteomes" id="UP001431784"/>
    </source>
</evidence>
<evidence type="ECO:0000313" key="2">
    <source>
        <dbReference type="EMBL" id="MDD7970350.1"/>
    </source>
</evidence>
<keyword evidence="3" id="KW-1185">Reference proteome</keyword>
<name>A0ABT5T5F5_9RHOB</name>
<organism evidence="2 3">
    <name type="scientific">Roseinatronobacter alkalisoli</name>
    <dbReference type="NCBI Taxonomy" id="3028235"/>
    <lineage>
        <taxon>Bacteria</taxon>
        <taxon>Pseudomonadati</taxon>
        <taxon>Pseudomonadota</taxon>
        <taxon>Alphaproteobacteria</taxon>
        <taxon>Rhodobacterales</taxon>
        <taxon>Paracoccaceae</taxon>
        <taxon>Roseinatronobacter</taxon>
    </lineage>
</organism>
<feature type="transmembrane region" description="Helical" evidence="1">
    <location>
        <begin position="53"/>
        <end position="73"/>
    </location>
</feature>
<accession>A0ABT5T5F5</accession>
<dbReference type="EMBL" id="JAQZSM010000003">
    <property type="protein sequence ID" value="MDD7970350.1"/>
    <property type="molecule type" value="Genomic_DNA"/>
</dbReference>
<sequence length="137" mass="15208">MGQGRMERLGRPVWYGLFLLHAGLGVWAVLGLIEFLTPAPVGFGLANRHFPDWMQLLHWLAIGAGASAFMLTWRRFPQARLAAMAAAYGVMAVVCLIQTLLFLQHPGKWRDMGLEYAAYLAILWLLAHLPPAPGSRV</sequence>
<gene>
    <name evidence="2" type="ORF">PUT78_04495</name>
</gene>
<comment type="caution">
    <text evidence="2">The sequence shown here is derived from an EMBL/GenBank/DDBJ whole genome shotgun (WGS) entry which is preliminary data.</text>
</comment>
<keyword evidence="1" id="KW-0472">Membrane</keyword>
<proteinExistence type="predicted"/>
<keyword evidence="1" id="KW-0812">Transmembrane</keyword>
<evidence type="ECO:0000256" key="1">
    <source>
        <dbReference type="SAM" id="Phobius"/>
    </source>
</evidence>
<dbReference type="RefSeq" id="WP_274350970.1">
    <property type="nucleotide sequence ID" value="NZ_JAQZSM010000003.1"/>
</dbReference>
<evidence type="ECO:0008006" key="4">
    <source>
        <dbReference type="Google" id="ProtNLM"/>
    </source>
</evidence>
<dbReference type="Proteomes" id="UP001431784">
    <property type="component" value="Unassembled WGS sequence"/>
</dbReference>
<feature type="transmembrane region" description="Helical" evidence="1">
    <location>
        <begin position="116"/>
        <end position="134"/>
    </location>
</feature>
<protein>
    <recommendedName>
        <fullName evidence="4">DUF4345 domain-containing protein</fullName>
    </recommendedName>
</protein>
<reference evidence="2" key="1">
    <citation type="submission" date="2023-02" db="EMBL/GenBank/DDBJ databases">
        <title>Description of Roseinatronobacter alkalisoli sp. nov., an alkaliphilic bacerium isolated from soda soil.</title>
        <authorList>
            <person name="Wei W."/>
        </authorList>
    </citation>
    <scope>NUCLEOTIDE SEQUENCE</scope>
    <source>
        <strain evidence="2">HJB301</strain>
    </source>
</reference>
<feature type="transmembrane region" description="Helical" evidence="1">
    <location>
        <begin position="85"/>
        <end position="104"/>
    </location>
</feature>
<keyword evidence="1" id="KW-1133">Transmembrane helix</keyword>